<accession>A0A0R3THG6</accession>
<dbReference type="EMBL" id="UZAE01007257">
    <property type="protein sequence ID" value="VDO02363.1"/>
    <property type="molecule type" value="Genomic_DNA"/>
</dbReference>
<gene>
    <name evidence="2" type="ORF">HNAJ_LOCUS6503</name>
</gene>
<evidence type="ECO:0000313" key="2">
    <source>
        <dbReference type="EMBL" id="VDO02363.1"/>
    </source>
</evidence>
<organism evidence="4">
    <name type="scientific">Rodentolepis nana</name>
    <name type="common">Dwarf tapeworm</name>
    <name type="synonym">Hymenolepis nana</name>
    <dbReference type="NCBI Taxonomy" id="102285"/>
    <lineage>
        <taxon>Eukaryota</taxon>
        <taxon>Metazoa</taxon>
        <taxon>Spiralia</taxon>
        <taxon>Lophotrochozoa</taxon>
        <taxon>Platyhelminthes</taxon>
        <taxon>Cestoda</taxon>
        <taxon>Eucestoda</taxon>
        <taxon>Cyclophyllidea</taxon>
        <taxon>Hymenolepididae</taxon>
        <taxon>Rodentolepis</taxon>
    </lineage>
</organism>
<proteinExistence type="predicted"/>
<evidence type="ECO:0000313" key="4">
    <source>
        <dbReference type="WBParaSite" id="HNAJ_0000650701-mRNA-1"/>
    </source>
</evidence>
<keyword evidence="3" id="KW-1185">Reference proteome</keyword>
<feature type="region of interest" description="Disordered" evidence="1">
    <location>
        <begin position="1"/>
        <end position="20"/>
    </location>
</feature>
<dbReference type="WBParaSite" id="HNAJ_0000650701-mRNA-1">
    <property type="protein sequence ID" value="HNAJ_0000650701-mRNA-1"/>
    <property type="gene ID" value="HNAJ_0000650701"/>
</dbReference>
<protein>
    <submittedName>
        <fullName evidence="2 4">Uncharacterized protein</fullName>
    </submittedName>
</protein>
<name>A0A0R3THG6_RODNA</name>
<evidence type="ECO:0000256" key="1">
    <source>
        <dbReference type="SAM" id="MobiDB-lite"/>
    </source>
</evidence>
<reference evidence="4" key="1">
    <citation type="submission" date="2017-02" db="UniProtKB">
        <authorList>
            <consortium name="WormBaseParasite"/>
        </authorList>
    </citation>
    <scope>IDENTIFICATION</scope>
</reference>
<reference evidence="2 3" key="2">
    <citation type="submission" date="2018-11" db="EMBL/GenBank/DDBJ databases">
        <authorList>
            <consortium name="Pathogen Informatics"/>
        </authorList>
    </citation>
    <scope>NUCLEOTIDE SEQUENCE [LARGE SCALE GENOMIC DNA]</scope>
</reference>
<sequence length="104" mass="11253">MFSMRNIVSANHGGNVTGSSTMVTSINRVQTQNQSGIESHQPMYSMVNIAPRNHRVNVTGSSTMATNAIRVQAQNQLIVESPQPIFVTSIPSHPTIVPLAPTRI</sequence>
<evidence type="ECO:0000313" key="3">
    <source>
        <dbReference type="Proteomes" id="UP000278807"/>
    </source>
</evidence>
<dbReference type="Proteomes" id="UP000278807">
    <property type="component" value="Unassembled WGS sequence"/>
</dbReference>
<dbReference type="AlphaFoldDB" id="A0A0R3THG6"/>